<feature type="transmembrane region" description="Helical" evidence="1">
    <location>
        <begin position="22"/>
        <end position="44"/>
    </location>
</feature>
<dbReference type="AlphaFoldDB" id="A0A0F9TIE0"/>
<feature type="transmembrane region" description="Helical" evidence="1">
    <location>
        <begin position="92"/>
        <end position="116"/>
    </location>
</feature>
<protein>
    <submittedName>
        <fullName evidence="2">Uncharacterized protein</fullName>
    </submittedName>
</protein>
<gene>
    <name evidence="2" type="ORF">LCGC14_0649750</name>
</gene>
<organism evidence="2">
    <name type="scientific">marine sediment metagenome</name>
    <dbReference type="NCBI Taxonomy" id="412755"/>
    <lineage>
        <taxon>unclassified sequences</taxon>
        <taxon>metagenomes</taxon>
        <taxon>ecological metagenomes</taxon>
    </lineage>
</organism>
<keyword evidence="1" id="KW-0472">Membrane</keyword>
<sequence length="154" mass="17752">MGERGGFLENLPSLDKKKATKFIIYGLFVAILFGIMMGISRSIAQNASSWETLANQENEINYWNGDYGFNDYIKKQEEIDRTRYWMEWQDVIFMNIARVGVNISLFFILVGFLGFAVNDKIEEKTRRIFLIIAGLILFVIMFTTFFASITISVA</sequence>
<accession>A0A0F9TIE0</accession>
<keyword evidence="1" id="KW-0812">Transmembrane</keyword>
<reference evidence="2" key="1">
    <citation type="journal article" date="2015" name="Nature">
        <title>Complex archaea that bridge the gap between prokaryotes and eukaryotes.</title>
        <authorList>
            <person name="Spang A."/>
            <person name="Saw J.H."/>
            <person name="Jorgensen S.L."/>
            <person name="Zaremba-Niedzwiedzka K."/>
            <person name="Martijn J."/>
            <person name="Lind A.E."/>
            <person name="van Eijk R."/>
            <person name="Schleper C."/>
            <person name="Guy L."/>
            <person name="Ettema T.J."/>
        </authorList>
    </citation>
    <scope>NUCLEOTIDE SEQUENCE</scope>
</reference>
<evidence type="ECO:0000313" key="2">
    <source>
        <dbReference type="EMBL" id="KKN48736.1"/>
    </source>
</evidence>
<proteinExistence type="predicted"/>
<feature type="transmembrane region" description="Helical" evidence="1">
    <location>
        <begin position="128"/>
        <end position="151"/>
    </location>
</feature>
<dbReference type="EMBL" id="LAZR01001206">
    <property type="protein sequence ID" value="KKN48736.1"/>
    <property type="molecule type" value="Genomic_DNA"/>
</dbReference>
<comment type="caution">
    <text evidence="2">The sequence shown here is derived from an EMBL/GenBank/DDBJ whole genome shotgun (WGS) entry which is preliminary data.</text>
</comment>
<evidence type="ECO:0000256" key="1">
    <source>
        <dbReference type="SAM" id="Phobius"/>
    </source>
</evidence>
<keyword evidence="1" id="KW-1133">Transmembrane helix</keyword>
<name>A0A0F9TIE0_9ZZZZ</name>